<dbReference type="OrthoDB" id="2175187at2"/>
<dbReference type="AlphaFoldDB" id="A0A4Y9JFB4"/>
<proteinExistence type="predicted"/>
<name>A0A4Y9JFB4_9STRE</name>
<evidence type="ECO:0000313" key="2">
    <source>
        <dbReference type="Proteomes" id="UP000297253"/>
    </source>
</evidence>
<protein>
    <submittedName>
        <fullName evidence="1">Uncharacterized protein</fullName>
    </submittedName>
</protein>
<comment type="caution">
    <text evidence="1">The sequence shown here is derived from an EMBL/GenBank/DDBJ whole genome shotgun (WGS) entry which is preliminary data.</text>
</comment>
<dbReference type="Proteomes" id="UP000297253">
    <property type="component" value="Unassembled WGS sequence"/>
</dbReference>
<evidence type="ECO:0000313" key="1">
    <source>
        <dbReference type="EMBL" id="TFU98525.1"/>
    </source>
</evidence>
<accession>A0A4Y9JFB4</accession>
<sequence>MAVTDKNIQDIVKSQLKDGISDNQVIRVGQNSNIRYYKVINHINDVTQGLAVVPVDDSKGTNPQYNQAIITIAGTQMPWDDSNPNVSDRWTSTSNAFGAQKGLTAQTKDIDDFYQQTLSKNPNVTVQIISGHSQAGPGTAKIGANHQVPRIYNFQPWASVRAVQNGDFTKEELGYLNKHAIVYSDAGKDVTYMDGGKGRVTYGQVYTVEGTLGPLADHDVNLFKIKGNALDIDYYVKNGVFCSGMTEDQVRQVAKKKAKDTWWDWDDDAEVKRLMAEYKDKYGSFASKSAIDDVRSKNKKARKDLKTASGAKAISLREEIVRSTAQIAHLQSEEYEKEVQRQLLATKERVQDHVTTFTNQVYAQVSVLPSYEVAGFLAELTMETVWDEGIESQTLAAAKTYREALHRFSASLDEVADHIIETDQSGVLLFE</sequence>
<gene>
    <name evidence="1" type="ORF">E4T82_01800</name>
</gene>
<dbReference type="RefSeq" id="WP_135181198.1">
    <property type="nucleotide sequence ID" value="NZ_JADGKZ010000002.1"/>
</dbReference>
<dbReference type="EMBL" id="SPPD01000002">
    <property type="protein sequence ID" value="TFU98525.1"/>
    <property type="molecule type" value="Genomic_DNA"/>
</dbReference>
<reference evidence="1 2" key="1">
    <citation type="submission" date="2019-03" db="EMBL/GenBank/DDBJ databases">
        <title>Diversity of the mouse oral microbiome.</title>
        <authorList>
            <person name="Joseph S."/>
            <person name="Aduse-Opoku J."/>
            <person name="Curtis M."/>
            <person name="Wade W."/>
            <person name="Hashim A."/>
        </authorList>
    </citation>
    <scope>NUCLEOTIDE SEQUENCE [LARGE SCALE GENOMIC DNA]</scope>
    <source>
        <strain evidence="1 2">WM131</strain>
    </source>
</reference>
<organism evidence="1 2">
    <name type="scientific">Streptococcus cuniculi</name>
    <dbReference type="NCBI Taxonomy" id="1432788"/>
    <lineage>
        <taxon>Bacteria</taxon>
        <taxon>Bacillati</taxon>
        <taxon>Bacillota</taxon>
        <taxon>Bacilli</taxon>
        <taxon>Lactobacillales</taxon>
        <taxon>Streptococcaceae</taxon>
        <taxon>Streptococcus</taxon>
    </lineage>
</organism>